<gene>
    <name evidence="1" type="ORF">MNBD_GAMMA03-2143</name>
</gene>
<proteinExistence type="predicted"/>
<organism evidence="1">
    <name type="scientific">hydrothermal vent metagenome</name>
    <dbReference type="NCBI Taxonomy" id="652676"/>
    <lineage>
        <taxon>unclassified sequences</taxon>
        <taxon>metagenomes</taxon>
        <taxon>ecological metagenomes</taxon>
    </lineage>
</organism>
<dbReference type="AlphaFoldDB" id="A0A3B0W0J1"/>
<reference evidence="1" key="1">
    <citation type="submission" date="2018-06" db="EMBL/GenBank/DDBJ databases">
        <authorList>
            <person name="Zhirakovskaya E."/>
        </authorList>
    </citation>
    <scope>NUCLEOTIDE SEQUENCE</scope>
</reference>
<sequence length="146" mass="16323">MFSSILFSACTQQSSPENTTVWPTKTIENCNLNYQVCTAHQEKQSVSLKISPDPVPIAIPLGVELSIQNIPAEKVELDISGVNMYMGYNRVTLIPDGDNGRYVGGTMLAFCTTEKMQWKITILIHQKGGFQIQIPYLLETLETKMH</sequence>
<evidence type="ECO:0000313" key="1">
    <source>
        <dbReference type="EMBL" id="VAW49418.1"/>
    </source>
</evidence>
<dbReference type="EMBL" id="UOFC01000281">
    <property type="protein sequence ID" value="VAW49418.1"/>
    <property type="molecule type" value="Genomic_DNA"/>
</dbReference>
<protein>
    <submittedName>
        <fullName evidence="1">Uncharacterized protein</fullName>
    </submittedName>
</protein>
<name>A0A3B0W0J1_9ZZZZ</name>
<accession>A0A3B0W0J1</accession>